<dbReference type="Proteomes" id="UP000788993">
    <property type="component" value="Unassembled WGS sequence"/>
</dbReference>
<dbReference type="PROSITE" id="PS50935">
    <property type="entry name" value="SSB"/>
    <property type="match status" value="1"/>
</dbReference>
<comment type="caution">
    <text evidence="2">The sequence shown here is derived from an EMBL/GenBank/DDBJ whole genome shotgun (WGS) entry which is preliminary data.</text>
</comment>
<keyword evidence="1" id="KW-0496">Mitochondrion</keyword>
<name>A0A1B7SB90_9ASCO</name>
<keyword evidence="3" id="KW-1185">Reference proteome</keyword>
<dbReference type="PIRSF" id="PIRSF002070">
    <property type="entry name" value="SSB"/>
    <property type="match status" value="1"/>
</dbReference>
<evidence type="ECO:0000313" key="2">
    <source>
        <dbReference type="EMBL" id="KAH3659595.1"/>
    </source>
</evidence>
<dbReference type="InterPro" id="IPR000424">
    <property type="entry name" value="Primosome_PriB/ssb"/>
</dbReference>
<dbReference type="Gene3D" id="2.40.50.140">
    <property type="entry name" value="Nucleic acid-binding proteins"/>
    <property type="match status" value="1"/>
</dbReference>
<dbReference type="GO" id="GO:0042645">
    <property type="term" value="C:mitochondrial nucleoid"/>
    <property type="evidence" value="ECO:0007669"/>
    <property type="project" value="EnsemblFungi"/>
</dbReference>
<dbReference type="EMBL" id="JAEUBD010001504">
    <property type="protein sequence ID" value="KAH3659595.1"/>
    <property type="molecule type" value="Genomic_DNA"/>
</dbReference>
<dbReference type="InterPro" id="IPR012340">
    <property type="entry name" value="NA-bd_OB-fold"/>
</dbReference>
<evidence type="ECO:0000313" key="3">
    <source>
        <dbReference type="Proteomes" id="UP000788993"/>
    </source>
</evidence>
<dbReference type="OrthoDB" id="1078367at2759"/>
<evidence type="ECO:0000256" key="1">
    <source>
        <dbReference type="PIRNR" id="PIRNR002070"/>
    </source>
</evidence>
<reference evidence="2" key="2">
    <citation type="submission" date="2021-01" db="EMBL/GenBank/DDBJ databases">
        <authorList>
            <person name="Schikora-Tamarit M.A."/>
        </authorList>
    </citation>
    <scope>NUCLEOTIDE SEQUENCE</scope>
    <source>
        <strain evidence="2">NCAIM Y.01608</strain>
    </source>
</reference>
<reference evidence="2" key="1">
    <citation type="journal article" date="2021" name="Open Biol.">
        <title>Shared evolutionary footprints suggest mitochondrial oxidative damage underlies multiple complex I losses in fungi.</title>
        <authorList>
            <person name="Schikora-Tamarit M.A."/>
            <person name="Marcet-Houben M."/>
            <person name="Nosek J."/>
            <person name="Gabaldon T."/>
        </authorList>
    </citation>
    <scope>NUCLEOTIDE SEQUENCE</scope>
    <source>
        <strain evidence="2">NCAIM Y.01608</strain>
    </source>
</reference>
<dbReference type="PANTHER" id="PTHR10302:SF0">
    <property type="entry name" value="SINGLE-STRANDED DNA-BINDING PROTEIN, MITOCHONDRIAL"/>
    <property type="match status" value="1"/>
</dbReference>
<sequence>MLRLQARTFSSTARAQLAKINLIGTIGSDVTKATTSSGKEYVRYSLAVDSRSKNNDSTSWFNIACFNENQANFMSERLGKGARVYVEADVSNSLVEREDGSKYISWVLFQNNLEVVRFPKREEPAESE</sequence>
<dbReference type="PANTHER" id="PTHR10302">
    <property type="entry name" value="SINGLE-STRANDED DNA-BINDING PROTEIN"/>
    <property type="match status" value="1"/>
</dbReference>
<dbReference type="GO" id="GO:0090297">
    <property type="term" value="P:positive regulation of mitochondrial DNA replication"/>
    <property type="evidence" value="ECO:0007669"/>
    <property type="project" value="EnsemblFungi"/>
</dbReference>
<comment type="subcellular location">
    <subcellularLocation>
        <location evidence="1">Mitochondrion</location>
    </subcellularLocation>
</comment>
<dbReference type="CDD" id="cd04496">
    <property type="entry name" value="SSB_OBF"/>
    <property type="match status" value="1"/>
</dbReference>
<dbReference type="SUPFAM" id="SSF50249">
    <property type="entry name" value="Nucleic acid-binding proteins"/>
    <property type="match status" value="1"/>
</dbReference>
<dbReference type="RefSeq" id="XP_018208735.1">
    <property type="nucleotide sequence ID" value="XM_018353437.1"/>
</dbReference>
<protein>
    <recommendedName>
        <fullName evidence="1">Single-stranded DNA-binding protein</fullName>
    </recommendedName>
</protein>
<keyword evidence="1" id="KW-0238">DNA-binding</keyword>
<dbReference type="InterPro" id="IPR011344">
    <property type="entry name" value="ssDNA-bd"/>
</dbReference>
<dbReference type="GO" id="GO:0003697">
    <property type="term" value="F:single-stranded DNA binding"/>
    <property type="evidence" value="ECO:0007669"/>
    <property type="project" value="EnsemblFungi"/>
</dbReference>
<dbReference type="AlphaFoldDB" id="A0A1B7SB90"/>
<proteinExistence type="predicted"/>
<dbReference type="GO" id="GO:0006264">
    <property type="term" value="P:mitochondrial DNA replication"/>
    <property type="evidence" value="ECO:0007669"/>
    <property type="project" value="TreeGrafter"/>
</dbReference>
<dbReference type="Pfam" id="PF00436">
    <property type="entry name" value="SSB"/>
    <property type="match status" value="1"/>
</dbReference>
<accession>A0A1B7SB90</accession>
<organism evidence="2 3">
    <name type="scientific">Ogataea polymorpha</name>
    <dbReference type="NCBI Taxonomy" id="460523"/>
    <lineage>
        <taxon>Eukaryota</taxon>
        <taxon>Fungi</taxon>
        <taxon>Dikarya</taxon>
        <taxon>Ascomycota</taxon>
        <taxon>Saccharomycotina</taxon>
        <taxon>Pichiomycetes</taxon>
        <taxon>Pichiales</taxon>
        <taxon>Pichiaceae</taxon>
        <taxon>Ogataea</taxon>
    </lineage>
</organism>
<gene>
    <name evidence="2" type="ORF">OGATHE_005640</name>
</gene>